<dbReference type="RefSeq" id="WP_009869928.1">
    <property type="nucleotide sequence ID" value="NZ_JXSL01000030.1"/>
</dbReference>
<comment type="caution">
    <text evidence="1">The sequence shown here is derived from an EMBL/GenBank/DDBJ whole genome shotgun (WGS) entry which is preliminary data.</text>
</comment>
<gene>
    <name evidence="1" type="ORF">CCC_01151</name>
</gene>
<dbReference type="EMBL" id="JXSL01000030">
    <property type="protein sequence ID" value="KIL98090.1"/>
    <property type="molecule type" value="Genomic_DNA"/>
</dbReference>
<evidence type="ECO:0000313" key="2">
    <source>
        <dbReference type="Proteomes" id="UP000031971"/>
    </source>
</evidence>
<accession>A0A0C2YTU0</accession>
<protein>
    <submittedName>
        <fullName evidence="1">Uncharacterized protein</fullName>
    </submittedName>
</protein>
<dbReference type="AlphaFoldDB" id="A0A0C2YTU0"/>
<name>A0A0C2YTU0_PARME</name>
<sequence>MTAPPPTDLAGERLVRKTPDRILPLDQGDQDYIRAGLSAVQEAFGIAALPDVPIALMPGRTLMRLLVDLRARLRPRNPDQTEAWGRLAGAILILDMAGEFASQHSLAEERRRALEHDDLDD</sequence>
<dbReference type="Proteomes" id="UP000031971">
    <property type="component" value="Unassembled WGS sequence"/>
</dbReference>
<dbReference type="OrthoDB" id="7360422at2"/>
<evidence type="ECO:0000313" key="1">
    <source>
        <dbReference type="EMBL" id="KIL98090.1"/>
    </source>
</evidence>
<keyword evidence="2" id="KW-1185">Reference proteome</keyword>
<organism evidence="1 2">
    <name type="scientific">Paramagnetospirillum magnetotacticum MS-1</name>
    <dbReference type="NCBI Taxonomy" id="272627"/>
    <lineage>
        <taxon>Bacteria</taxon>
        <taxon>Pseudomonadati</taxon>
        <taxon>Pseudomonadota</taxon>
        <taxon>Alphaproteobacteria</taxon>
        <taxon>Rhodospirillales</taxon>
        <taxon>Magnetospirillaceae</taxon>
        <taxon>Paramagnetospirillum</taxon>
    </lineage>
</organism>
<proteinExistence type="predicted"/>
<reference evidence="1 2" key="1">
    <citation type="submission" date="2015-01" db="EMBL/GenBank/DDBJ databases">
        <title>Genome Sequence of Magnetospirillum magnetotacticum Strain MS-1.</title>
        <authorList>
            <person name="Marinov G.K."/>
            <person name="Smalley M.D."/>
            <person name="DeSalvo G."/>
        </authorList>
    </citation>
    <scope>NUCLEOTIDE SEQUENCE [LARGE SCALE GENOMIC DNA]</scope>
    <source>
        <strain evidence="1 2">MS-1</strain>
    </source>
</reference>